<accession>A0A4P6P8Q5</accession>
<reference evidence="6 7" key="1">
    <citation type="submission" date="2018-12" db="EMBL/GenBank/DDBJ databases">
        <title>Complete genome of Litorilituus sediminis.</title>
        <authorList>
            <person name="Liu A."/>
            <person name="Rong J."/>
        </authorList>
    </citation>
    <scope>NUCLEOTIDE SEQUENCE [LARGE SCALE GENOMIC DNA]</scope>
    <source>
        <strain evidence="6 7">JCM 17549</strain>
    </source>
</reference>
<dbReference type="OrthoDB" id="155872at2"/>
<dbReference type="PANTHER" id="PTHR30126">
    <property type="entry name" value="HTH-TYPE TRANSCRIPTIONAL REGULATOR"/>
    <property type="match status" value="1"/>
</dbReference>
<dbReference type="Pfam" id="PF03466">
    <property type="entry name" value="LysR_substrate"/>
    <property type="match status" value="1"/>
</dbReference>
<keyword evidence="7" id="KW-1185">Reference proteome</keyword>
<dbReference type="InterPro" id="IPR005119">
    <property type="entry name" value="LysR_subst-bd"/>
</dbReference>
<dbReference type="PROSITE" id="PS50931">
    <property type="entry name" value="HTH_LYSR"/>
    <property type="match status" value="1"/>
</dbReference>
<dbReference type="PANTHER" id="PTHR30126:SF25">
    <property type="entry name" value="HTH-TYPE TRANSCRIPTIONAL REGULATOR METR"/>
    <property type="match status" value="1"/>
</dbReference>
<comment type="similarity">
    <text evidence="1">Belongs to the LysR transcriptional regulatory family.</text>
</comment>
<dbReference type="InterPro" id="IPR036390">
    <property type="entry name" value="WH_DNA-bd_sf"/>
</dbReference>
<dbReference type="RefSeq" id="WP_130603060.1">
    <property type="nucleotide sequence ID" value="NZ_CP034759.1"/>
</dbReference>
<dbReference type="AlphaFoldDB" id="A0A4P6P8Q5"/>
<dbReference type="EMBL" id="CP034759">
    <property type="protein sequence ID" value="QBG36679.1"/>
    <property type="molecule type" value="Genomic_DNA"/>
</dbReference>
<evidence type="ECO:0000256" key="1">
    <source>
        <dbReference type="ARBA" id="ARBA00009437"/>
    </source>
</evidence>
<dbReference type="InterPro" id="IPR000847">
    <property type="entry name" value="LysR_HTH_N"/>
</dbReference>
<evidence type="ECO:0000313" key="7">
    <source>
        <dbReference type="Proteomes" id="UP000290244"/>
    </source>
</evidence>
<dbReference type="SUPFAM" id="SSF46785">
    <property type="entry name" value="Winged helix' DNA-binding domain"/>
    <property type="match status" value="1"/>
</dbReference>
<dbReference type="KEGG" id="lsd:EMK97_13600"/>
<dbReference type="InterPro" id="IPR036388">
    <property type="entry name" value="WH-like_DNA-bd_sf"/>
</dbReference>
<keyword evidence="2" id="KW-0805">Transcription regulation</keyword>
<dbReference type="SUPFAM" id="SSF53850">
    <property type="entry name" value="Periplasmic binding protein-like II"/>
    <property type="match status" value="1"/>
</dbReference>
<dbReference type="Gene3D" id="3.40.190.10">
    <property type="entry name" value="Periplasmic binding protein-like II"/>
    <property type="match status" value="1"/>
</dbReference>
<dbReference type="GO" id="GO:0003700">
    <property type="term" value="F:DNA-binding transcription factor activity"/>
    <property type="evidence" value="ECO:0007669"/>
    <property type="project" value="InterPro"/>
</dbReference>
<evidence type="ECO:0000256" key="2">
    <source>
        <dbReference type="ARBA" id="ARBA00023015"/>
    </source>
</evidence>
<evidence type="ECO:0000313" key="6">
    <source>
        <dbReference type="EMBL" id="QBG36679.1"/>
    </source>
</evidence>
<keyword evidence="3" id="KW-0238">DNA-binding</keyword>
<protein>
    <submittedName>
        <fullName evidence="6">LysR family transcriptional regulator</fullName>
    </submittedName>
</protein>
<evidence type="ECO:0000256" key="4">
    <source>
        <dbReference type="ARBA" id="ARBA00023163"/>
    </source>
</evidence>
<evidence type="ECO:0000256" key="3">
    <source>
        <dbReference type="ARBA" id="ARBA00023125"/>
    </source>
</evidence>
<evidence type="ECO:0000259" key="5">
    <source>
        <dbReference type="PROSITE" id="PS50931"/>
    </source>
</evidence>
<proteinExistence type="inferred from homology"/>
<dbReference type="Gene3D" id="1.10.10.10">
    <property type="entry name" value="Winged helix-like DNA-binding domain superfamily/Winged helix DNA-binding domain"/>
    <property type="match status" value="1"/>
</dbReference>
<feature type="domain" description="HTH lysR-type" evidence="5">
    <location>
        <begin position="2"/>
        <end position="59"/>
    </location>
</feature>
<dbReference type="PRINTS" id="PR00039">
    <property type="entry name" value="HTHLYSR"/>
</dbReference>
<keyword evidence="4" id="KW-0804">Transcription</keyword>
<gene>
    <name evidence="6" type="ORF">EMK97_13600</name>
</gene>
<dbReference type="Proteomes" id="UP000290244">
    <property type="component" value="Chromosome"/>
</dbReference>
<organism evidence="6 7">
    <name type="scientific">Litorilituus sediminis</name>
    <dbReference type="NCBI Taxonomy" id="718192"/>
    <lineage>
        <taxon>Bacteria</taxon>
        <taxon>Pseudomonadati</taxon>
        <taxon>Pseudomonadota</taxon>
        <taxon>Gammaproteobacteria</taxon>
        <taxon>Alteromonadales</taxon>
        <taxon>Colwelliaceae</taxon>
        <taxon>Litorilituus</taxon>
    </lineage>
</organism>
<name>A0A4P6P8Q5_9GAMM</name>
<sequence length="296" mass="33283">MFELKHLKTLTALKETGNIKKAAAKLFTSQSALSHQIKDLEQRLGEPLFIRNTSPVEFSHAGQVLLDLAKEIFPAITNAEQVLKAPTKQAQNLKLAIACHACFQWLLPISQQFSQQHPALAIEFLDDDFQQQALSADILFTDYQQQEDNYLYQEIGQFEVIAVSALNDSALGSKYDYVEAEQFKSVTLLTYPLPNKQLDIFQLFLTPKGITPAKIKQVNNSHVMLQMAAAGMGVATLPDWLVSSLSQQALLTRKRLGEAGLYKKLYAKYQANNRQRDIIEQLIPQVIAAFKQLYVV</sequence>
<dbReference type="Pfam" id="PF00126">
    <property type="entry name" value="HTH_1"/>
    <property type="match status" value="1"/>
</dbReference>
<dbReference type="GO" id="GO:0000976">
    <property type="term" value="F:transcription cis-regulatory region binding"/>
    <property type="evidence" value="ECO:0007669"/>
    <property type="project" value="TreeGrafter"/>
</dbReference>